<feature type="transmembrane region" description="Helical" evidence="1">
    <location>
        <begin position="120"/>
        <end position="141"/>
    </location>
</feature>
<dbReference type="PANTHER" id="PTHR11161">
    <property type="entry name" value="O-ACYLTRANSFERASE"/>
    <property type="match status" value="1"/>
</dbReference>
<feature type="transmembrane region" description="Helical" evidence="1">
    <location>
        <begin position="390"/>
        <end position="410"/>
    </location>
</feature>
<dbReference type="AlphaFoldDB" id="A0A0N1I9M0"/>
<evidence type="ECO:0000313" key="2">
    <source>
        <dbReference type="EMBL" id="KPJ00868.1"/>
    </source>
</evidence>
<accession>A0A0N1I9M0</accession>
<sequence>MPPIYHLDNYESCLQRIGDVYCTTHFSLVSENPSDLLDMIHEYSKDTSTHFNHSKLRYGLCLAESCSNYHSSQAIVSIQHLEACLNRTFRDKYNLQTRVTEFSCIEYNETVEKNFGDFCMGLIIFTLTGLAIFSTFLDVYLTNINLEDFPLLLNFSIRHNWRRLFAPYEVETDSKRQIFKSLHGIRVVLISLVILGHSRVPHVTTMKNLKLVEESYKDIFLYIFLNGNIIVQTYFVISGMLLVYKLQTYSERYKIDFHLIPKLISTRWLRLVPPHAFVIFFTATCLRHTKSGPLWETAIGDEIRDCQQRGWTTNSRIDNLHKKFKSIDNPLSYLITTISNFFGTDQTFNEVYRQAYTNVPSYAIGLALGYLIYDLQRSDFQIEKYKKYRYVYWALLPACFVPILLGSTFYGPRRHPVYLHLLYAIVSKPYFGLLVAIIIFGFVFKYENIYRGFFEWSSWRVLSRLSYCAFLVHFLIVRLYTASHTQLTHITFYTNLLMVTGFIISSLAVALPLWLLVEAPSTGLLQYYMTKRNINNNLQETLKSEKSKNI</sequence>
<feature type="transmembrane region" description="Helical" evidence="1">
    <location>
        <begin position="492"/>
        <end position="517"/>
    </location>
</feature>
<dbReference type="EMBL" id="KQ459449">
    <property type="protein sequence ID" value="KPJ00868.1"/>
    <property type="molecule type" value="Genomic_DNA"/>
</dbReference>
<keyword evidence="3" id="KW-1185">Reference proteome</keyword>
<evidence type="ECO:0000313" key="3">
    <source>
        <dbReference type="Proteomes" id="UP000053268"/>
    </source>
</evidence>
<name>A0A0N1I9M0_PAPXU</name>
<feature type="transmembrane region" description="Helical" evidence="1">
    <location>
        <begin position="220"/>
        <end position="244"/>
    </location>
</feature>
<keyword evidence="1" id="KW-1133">Transmembrane helix</keyword>
<dbReference type="Proteomes" id="UP000053268">
    <property type="component" value="Unassembled WGS sequence"/>
</dbReference>
<keyword evidence="1" id="KW-0472">Membrane</keyword>
<protein>
    <submittedName>
        <fullName evidence="2">Nose resistant to fluoxetine protein 6</fullName>
    </submittedName>
</protein>
<feature type="transmembrane region" description="Helical" evidence="1">
    <location>
        <begin position="461"/>
        <end position="480"/>
    </location>
</feature>
<feature type="transmembrane region" description="Helical" evidence="1">
    <location>
        <begin position="430"/>
        <end position="449"/>
    </location>
</feature>
<evidence type="ECO:0000256" key="1">
    <source>
        <dbReference type="SAM" id="Phobius"/>
    </source>
</evidence>
<proteinExistence type="predicted"/>
<dbReference type="PANTHER" id="PTHR11161:SF22">
    <property type="entry name" value="ACYLTRANSFERASE 3 DOMAIN-CONTAINING PROTEIN-RELATED"/>
    <property type="match status" value="1"/>
</dbReference>
<organism evidence="2 3">
    <name type="scientific">Papilio xuthus</name>
    <name type="common">Asian swallowtail butterfly</name>
    <dbReference type="NCBI Taxonomy" id="66420"/>
    <lineage>
        <taxon>Eukaryota</taxon>
        <taxon>Metazoa</taxon>
        <taxon>Ecdysozoa</taxon>
        <taxon>Arthropoda</taxon>
        <taxon>Hexapoda</taxon>
        <taxon>Insecta</taxon>
        <taxon>Pterygota</taxon>
        <taxon>Neoptera</taxon>
        <taxon>Endopterygota</taxon>
        <taxon>Lepidoptera</taxon>
        <taxon>Glossata</taxon>
        <taxon>Ditrysia</taxon>
        <taxon>Papilionoidea</taxon>
        <taxon>Papilionidae</taxon>
        <taxon>Papilioninae</taxon>
        <taxon>Papilio</taxon>
    </lineage>
</organism>
<reference evidence="2 3" key="1">
    <citation type="journal article" date="2015" name="Nat. Commun.">
        <title>Outbred genome sequencing and CRISPR/Cas9 gene editing in butterflies.</title>
        <authorList>
            <person name="Li X."/>
            <person name="Fan D."/>
            <person name="Zhang W."/>
            <person name="Liu G."/>
            <person name="Zhang L."/>
            <person name="Zhao L."/>
            <person name="Fang X."/>
            <person name="Chen L."/>
            <person name="Dong Y."/>
            <person name="Chen Y."/>
            <person name="Ding Y."/>
            <person name="Zhao R."/>
            <person name="Feng M."/>
            <person name="Zhu Y."/>
            <person name="Feng Y."/>
            <person name="Jiang X."/>
            <person name="Zhu D."/>
            <person name="Xiang H."/>
            <person name="Feng X."/>
            <person name="Li S."/>
            <person name="Wang J."/>
            <person name="Zhang G."/>
            <person name="Kronforst M.R."/>
            <person name="Wang W."/>
        </authorList>
    </citation>
    <scope>NUCLEOTIDE SEQUENCE [LARGE SCALE GENOMIC DNA]</scope>
    <source>
        <strain evidence="2">Ya'a_city_454_Px</strain>
        <tissue evidence="2">Whole body</tissue>
    </source>
</reference>
<dbReference type="InterPro" id="IPR052728">
    <property type="entry name" value="O2_lipid_transport_reg"/>
</dbReference>
<gene>
    <name evidence="2" type="ORF">RR46_01347</name>
</gene>
<keyword evidence="1" id="KW-0812">Transmembrane</keyword>